<reference evidence="3" key="2">
    <citation type="journal article" date="2021" name="Mar. Drugs">
        <title>Genome Reduction and Secondary Metabolism of the Marine Sponge-Associated Cyanobacterium Leptothoe.</title>
        <authorList>
            <person name="Konstantinou D."/>
            <person name="Popin R.V."/>
            <person name="Fewer D.P."/>
            <person name="Sivonen K."/>
            <person name="Gkelis S."/>
        </authorList>
    </citation>
    <scope>NUCLEOTIDE SEQUENCE</scope>
    <source>
        <strain evidence="3">TAU-MAC 1115</strain>
    </source>
</reference>
<dbReference type="InterPro" id="IPR017996">
    <property type="entry name" value="MRJP/yellow-related"/>
</dbReference>
<dbReference type="Proteomes" id="UP000717364">
    <property type="component" value="Unassembled WGS sequence"/>
</dbReference>
<protein>
    <recommendedName>
        <fullName evidence="5">SMP-30/Gluconolactonase/LRE-like region domain-containing protein</fullName>
    </recommendedName>
</protein>
<evidence type="ECO:0000313" key="4">
    <source>
        <dbReference type="Proteomes" id="UP000717364"/>
    </source>
</evidence>
<dbReference type="InterPro" id="IPR011042">
    <property type="entry name" value="6-blade_b-propeller_TolB-like"/>
</dbReference>
<evidence type="ECO:0000313" key="3">
    <source>
        <dbReference type="EMBL" id="MBT9314027.1"/>
    </source>
</evidence>
<evidence type="ECO:0000256" key="2">
    <source>
        <dbReference type="ARBA" id="ARBA00022525"/>
    </source>
</evidence>
<dbReference type="SUPFAM" id="SSF101898">
    <property type="entry name" value="NHL repeat"/>
    <property type="match status" value="1"/>
</dbReference>
<dbReference type="Gene3D" id="2.120.10.30">
    <property type="entry name" value="TolB, C-terminal domain"/>
    <property type="match status" value="1"/>
</dbReference>
<keyword evidence="4" id="KW-1185">Reference proteome</keyword>
<comment type="caution">
    <text evidence="3">The sequence shown here is derived from an EMBL/GenBank/DDBJ whole genome shotgun (WGS) entry which is preliminary data.</text>
</comment>
<dbReference type="EMBL" id="JADOES010000002">
    <property type="protein sequence ID" value="MBT9314027.1"/>
    <property type="molecule type" value="Genomic_DNA"/>
</dbReference>
<dbReference type="Pfam" id="PF03022">
    <property type="entry name" value="MRJP"/>
    <property type="match status" value="1"/>
</dbReference>
<evidence type="ECO:0008006" key="5">
    <source>
        <dbReference type="Google" id="ProtNLM"/>
    </source>
</evidence>
<evidence type="ECO:0000256" key="1">
    <source>
        <dbReference type="ARBA" id="ARBA00004613"/>
    </source>
</evidence>
<dbReference type="AlphaFoldDB" id="A0A947DBC2"/>
<keyword evidence="2" id="KW-0964">Secreted</keyword>
<comment type="subcellular location">
    <subcellularLocation>
        <location evidence="1">Secreted</location>
    </subcellularLocation>
</comment>
<sequence length="138" mass="15115">MAEFSYGPLSGTKLYRVRTRDLLNTALTDEALGARVELFADKPVSDGLTADSAGNIYVTDLNASGIGVIDAEGEYRLLHQDDRYLSWPDGFAFGPDNKIYVTVNQLHRSPPLQRDGPAAEPPFYLLRFDSVAPGPIGR</sequence>
<name>A0A947DBC2_9CYAN</name>
<accession>A0A947DBC2</accession>
<proteinExistence type="predicted"/>
<dbReference type="GO" id="GO:0005576">
    <property type="term" value="C:extracellular region"/>
    <property type="evidence" value="ECO:0007669"/>
    <property type="project" value="UniProtKB-SubCell"/>
</dbReference>
<gene>
    <name evidence="3" type="ORF">IXB50_01135</name>
</gene>
<dbReference type="RefSeq" id="WP_215607100.1">
    <property type="nucleotide sequence ID" value="NZ_JADOES010000002.1"/>
</dbReference>
<organism evidence="3 4">
    <name type="scientific">Leptothoe spongobia TAU-MAC 1115</name>
    <dbReference type="NCBI Taxonomy" id="1967444"/>
    <lineage>
        <taxon>Bacteria</taxon>
        <taxon>Bacillati</taxon>
        <taxon>Cyanobacteriota</taxon>
        <taxon>Cyanophyceae</taxon>
        <taxon>Nodosilineales</taxon>
        <taxon>Cymatolegaceae</taxon>
        <taxon>Leptothoe</taxon>
        <taxon>Leptothoe spongobia</taxon>
    </lineage>
</organism>
<reference evidence="3" key="1">
    <citation type="submission" date="2020-11" db="EMBL/GenBank/DDBJ databases">
        <authorList>
            <person name="Konstantinou D."/>
            <person name="Gkelis S."/>
            <person name="Popin R."/>
            <person name="Fewer D."/>
            <person name="Sivonen K."/>
        </authorList>
    </citation>
    <scope>NUCLEOTIDE SEQUENCE</scope>
    <source>
        <strain evidence="3">TAU-MAC 1115</strain>
    </source>
</reference>